<protein>
    <submittedName>
        <fullName evidence="2">Uncharacterized protein</fullName>
    </submittedName>
</protein>
<feature type="coiled-coil region" evidence="1">
    <location>
        <begin position="31"/>
        <end position="58"/>
    </location>
</feature>
<comment type="caution">
    <text evidence="2">The sequence shown here is derived from an EMBL/GenBank/DDBJ whole genome shotgun (WGS) entry which is preliminary data.</text>
</comment>
<name>A0A3P3W1H2_9MICO</name>
<dbReference type="Proteomes" id="UP000274391">
    <property type="component" value="Unassembled WGS sequence"/>
</dbReference>
<dbReference type="RefSeq" id="WP_214609491.1">
    <property type="nucleotide sequence ID" value="NZ_RQVS01000002.1"/>
</dbReference>
<proteinExistence type="predicted"/>
<keyword evidence="1" id="KW-0175">Coiled coil</keyword>
<sequence>MTTPHTARVYENVGEGLYPAEQALASQGASAAAVRGALRTARAEADRLEALCVDLMRATSIADDGVAEVEQGVEHAEAFAGLHRLDLDSNGSVSLSAAILADTLGELEQLQRGAQTRVYSIHSIAGSYAPGDWEANPTTNYDHYQYGIDALNYIDPFKHTPREDAAYEQHHFDPNIVADWGFVQWQNEVDNHIRVAEGPDTNEPVLAALYEETSND</sequence>
<evidence type="ECO:0000256" key="1">
    <source>
        <dbReference type="SAM" id="Coils"/>
    </source>
</evidence>
<organism evidence="2 3">
    <name type="scientific">Gulosibacter macacae</name>
    <dbReference type="NCBI Taxonomy" id="2488791"/>
    <lineage>
        <taxon>Bacteria</taxon>
        <taxon>Bacillati</taxon>
        <taxon>Actinomycetota</taxon>
        <taxon>Actinomycetes</taxon>
        <taxon>Micrococcales</taxon>
        <taxon>Microbacteriaceae</taxon>
        <taxon>Gulosibacter</taxon>
    </lineage>
</organism>
<dbReference type="AlphaFoldDB" id="A0A3P3W1H2"/>
<keyword evidence="3" id="KW-1185">Reference proteome</keyword>
<gene>
    <name evidence="2" type="ORF">EG850_01770</name>
</gene>
<evidence type="ECO:0000313" key="3">
    <source>
        <dbReference type="Proteomes" id="UP000274391"/>
    </source>
</evidence>
<accession>A0A3P3W1H2</accession>
<reference evidence="2 3" key="1">
    <citation type="submission" date="2018-11" db="EMBL/GenBank/DDBJ databases">
        <title>YIM 102482-1 draft genome.</title>
        <authorList>
            <person name="Li G."/>
            <person name="Jiang Y."/>
        </authorList>
    </citation>
    <scope>NUCLEOTIDE SEQUENCE [LARGE SCALE GENOMIC DNA]</scope>
    <source>
        <strain evidence="2 3">YIM 102482-1</strain>
    </source>
</reference>
<evidence type="ECO:0000313" key="2">
    <source>
        <dbReference type="EMBL" id="RRJ88198.1"/>
    </source>
</evidence>
<dbReference type="EMBL" id="RQVS01000002">
    <property type="protein sequence ID" value="RRJ88198.1"/>
    <property type="molecule type" value="Genomic_DNA"/>
</dbReference>